<dbReference type="EMBL" id="ATMH01000679">
    <property type="protein sequence ID" value="EPY36251.1"/>
    <property type="molecule type" value="Genomic_DNA"/>
</dbReference>
<proteinExistence type="predicted"/>
<keyword evidence="2" id="KW-1133">Transmembrane helix</keyword>
<dbReference type="InterPro" id="IPR052578">
    <property type="entry name" value="PI_Transfer_CRAL-TRIO"/>
</dbReference>
<feature type="domain" description="CRAL-TRIO" evidence="3">
    <location>
        <begin position="73"/>
        <end position="240"/>
    </location>
</feature>
<dbReference type="SUPFAM" id="SSF46938">
    <property type="entry name" value="CRAL/TRIO N-terminal domain"/>
    <property type="match status" value="1"/>
</dbReference>
<dbReference type="Gene3D" id="3.40.525.10">
    <property type="entry name" value="CRAL-TRIO lipid binding domain"/>
    <property type="match status" value="1"/>
</dbReference>
<dbReference type="InterPro" id="IPR036865">
    <property type="entry name" value="CRAL-TRIO_dom_sf"/>
</dbReference>
<dbReference type="AlphaFoldDB" id="S9WAW1"/>
<feature type="region of interest" description="Disordered" evidence="1">
    <location>
        <begin position="147"/>
        <end position="167"/>
    </location>
</feature>
<dbReference type="InterPro" id="IPR036273">
    <property type="entry name" value="CRAL/TRIO_N_dom_sf"/>
</dbReference>
<keyword evidence="2" id="KW-0472">Membrane</keyword>
<protein>
    <recommendedName>
        <fullName evidence="3">CRAL-TRIO domain-containing protein</fullName>
    </recommendedName>
</protein>
<dbReference type="Proteomes" id="UP000015354">
    <property type="component" value="Unassembled WGS sequence"/>
</dbReference>
<evidence type="ECO:0000259" key="3">
    <source>
        <dbReference type="PROSITE" id="PS50191"/>
    </source>
</evidence>
<dbReference type="PANTHER" id="PTHR45824">
    <property type="entry name" value="GH16843P"/>
    <property type="match status" value="1"/>
</dbReference>
<dbReference type="CDD" id="cd00170">
    <property type="entry name" value="SEC14"/>
    <property type="match status" value="1"/>
</dbReference>
<evidence type="ECO:0000256" key="1">
    <source>
        <dbReference type="SAM" id="MobiDB-lite"/>
    </source>
</evidence>
<gene>
    <name evidence="4" type="ORF">STCU_00679</name>
</gene>
<accession>S9WAW1</accession>
<name>S9WAW1_9TRYP</name>
<reference evidence="4 5" key="1">
    <citation type="journal article" date="2013" name="PLoS ONE">
        <title>Predicting the Proteins of Angomonas deanei, Strigomonas culicis and Their Respective Endosymbionts Reveals New Aspects of the Trypanosomatidae Family.</title>
        <authorList>
            <person name="Motta M.C."/>
            <person name="Martins A.C."/>
            <person name="de Souza S.S."/>
            <person name="Catta-Preta C.M."/>
            <person name="Silva R."/>
            <person name="Klein C.C."/>
            <person name="de Almeida L.G."/>
            <person name="de Lima Cunha O."/>
            <person name="Ciapina L.P."/>
            <person name="Brocchi M."/>
            <person name="Colabardini A.C."/>
            <person name="de Araujo Lima B."/>
            <person name="Machado C.R."/>
            <person name="de Almeida Soares C.M."/>
            <person name="Probst C.M."/>
            <person name="de Menezes C.B."/>
            <person name="Thompson C.E."/>
            <person name="Bartholomeu D.C."/>
            <person name="Gradia D.F."/>
            <person name="Pavoni D.P."/>
            <person name="Grisard E.C."/>
            <person name="Fantinatti-Garboggini F."/>
            <person name="Marchini F.K."/>
            <person name="Rodrigues-Luiz G.F."/>
            <person name="Wagner G."/>
            <person name="Goldman G.H."/>
            <person name="Fietto J.L."/>
            <person name="Elias M.C."/>
            <person name="Goldman M.H."/>
            <person name="Sagot M.F."/>
            <person name="Pereira M."/>
            <person name="Stoco P.H."/>
            <person name="de Mendonca-Neto R.P."/>
            <person name="Teixeira S.M."/>
            <person name="Maciel T.E."/>
            <person name="de Oliveira Mendes T.A."/>
            <person name="Urmenyi T.P."/>
            <person name="de Souza W."/>
            <person name="Schenkman S."/>
            <person name="de Vasconcelos A.T."/>
        </authorList>
    </citation>
    <scope>NUCLEOTIDE SEQUENCE [LARGE SCALE GENOMIC DNA]</scope>
</reference>
<evidence type="ECO:0000313" key="4">
    <source>
        <dbReference type="EMBL" id="EPY36251.1"/>
    </source>
</evidence>
<feature type="transmembrane region" description="Helical" evidence="2">
    <location>
        <begin position="181"/>
        <end position="201"/>
    </location>
</feature>
<keyword evidence="2" id="KW-0812">Transmembrane</keyword>
<organism evidence="4 5">
    <name type="scientific">Strigomonas culicis</name>
    <dbReference type="NCBI Taxonomy" id="28005"/>
    <lineage>
        <taxon>Eukaryota</taxon>
        <taxon>Discoba</taxon>
        <taxon>Euglenozoa</taxon>
        <taxon>Kinetoplastea</taxon>
        <taxon>Metakinetoplastina</taxon>
        <taxon>Trypanosomatida</taxon>
        <taxon>Trypanosomatidae</taxon>
        <taxon>Strigomonadinae</taxon>
        <taxon>Strigomonas</taxon>
    </lineage>
</organism>
<evidence type="ECO:0000256" key="2">
    <source>
        <dbReference type="SAM" id="Phobius"/>
    </source>
</evidence>
<dbReference type="OrthoDB" id="75724at2759"/>
<comment type="caution">
    <text evidence="4">The sequence shown here is derived from an EMBL/GenBank/DDBJ whole genome shotgun (WGS) entry which is preliminary data.</text>
</comment>
<dbReference type="Pfam" id="PF00650">
    <property type="entry name" value="CRAL_TRIO"/>
    <property type="match status" value="1"/>
</dbReference>
<dbReference type="InterPro" id="IPR001251">
    <property type="entry name" value="CRAL-TRIO_dom"/>
</dbReference>
<keyword evidence="5" id="KW-1185">Reference proteome</keyword>
<feature type="compositionally biased region" description="Basic and acidic residues" evidence="1">
    <location>
        <begin position="147"/>
        <end position="164"/>
    </location>
</feature>
<dbReference type="SUPFAM" id="SSF52087">
    <property type="entry name" value="CRAL/TRIO domain"/>
    <property type="match status" value="1"/>
</dbReference>
<sequence>MFGGDAEAKDGTADAEARPAASAVALKGAEHLPAVYLRFARARGNNYKKAAEQLESALKWRAEKKPYAIQPSQVQRMMEHHTTAIGGFCNEGRPVVIVRLGAKSPCTTEERVDHLIFLMEEMHRRGYETITWVVDFTLFGGRNKTEKMKTEADDGDERPKETRKQTSHITQTYYPERLGKLLMYNYPWYIGILMTIAHAFIDAGTRKKMFLVGHDLKAMDAHVKKSQLPQCMGGDLPDNGYENFEALGNYDEKRIATLLEKVKQEPCP</sequence>
<dbReference type="GO" id="GO:0008526">
    <property type="term" value="F:phosphatidylinositol transfer activity"/>
    <property type="evidence" value="ECO:0007669"/>
    <property type="project" value="TreeGrafter"/>
</dbReference>
<dbReference type="SMART" id="SM00516">
    <property type="entry name" value="SEC14"/>
    <property type="match status" value="1"/>
</dbReference>
<evidence type="ECO:0000313" key="5">
    <source>
        <dbReference type="Proteomes" id="UP000015354"/>
    </source>
</evidence>
<dbReference type="PROSITE" id="PS50191">
    <property type="entry name" value="CRAL_TRIO"/>
    <property type="match status" value="1"/>
</dbReference>
<dbReference type="PANTHER" id="PTHR45824:SF29">
    <property type="entry name" value="GH16843P"/>
    <property type="match status" value="1"/>
</dbReference>